<keyword evidence="2" id="KW-0732">Signal</keyword>
<accession>A0A0U5EUL7</accession>
<name>A0A0U5EUL7_9PROT</name>
<sequence length="257" mass="26539">MVSLVDPMRLLLSFPASLLASSIAVAAPAAHHASSSQYAAHQTVTEQQAVGVYDLSGLPQFSGKVVQFLPSPHGSVTGLVLEDGTQVLVSPEQGHTLAGLVKPGDTVSIRGLKARTLPLIRAFGITSPRGRGMQDNFISMPQQSTEMIAGPDIVLHGEVWLSLYNLDGQVTGAVLKDHSVVYLSAREASRVAAWLKPGQPLYAVGTGSSGELGTAIDAREIGPSANQLTGIAVGNGPPPGPAPGSAGYDIIPGSEEH</sequence>
<evidence type="ECO:0000313" key="4">
    <source>
        <dbReference type="Proteomes" id="UP000056109"/>
    </source>
</evidence>
<feature type="chain" id="PRO_5006856372" evidence="2">
    <location>
        <begin position="27"/>
        <end position="257"/>
    </location>
</feature>
<keyword evidence="4" id="KW-1185">Reference proteome</keyword>
<feature type="signal peptide" evidence="2">
    <location>
        <begin position="1"/>
        <end position="26"/>
    </location>
</feature>
<dbReference type="PATRIC" id="fig|446692.3.peg.1943"/>
<evidence type="ECO:0000313" key="3">
    <source>
        <dbReference type="EMBL" id="CEF41215.1"/>
    </source>
</evidence>
<dbReference type="KEGG" id="asz:ASN_1893"/>
<dbReference type="AlphaFoldDB" id="A0A0U5EUL7"/>
<evidence type="ECO:0000256" key="1">
    <source>
        <dbReference type="SAM" id="MobiDB-lite"/>
    </source>
</evidence>
<protein>
    <submittedName>
        <fullName evidence="3">Uncharacterized protein</fullName>
    </submittedName>
</protein>
<proteinExistence type="predicted"/>
<reference evidence="4" key="1">
    <citation type="submission" date="2014-09" db="EMBL/GenBank/DDBJ databases">
        <authorList>
            <person name="Illeghems K.G."/>
        </authorList>
    </citation>
    <scope>NUCLEOTIDE SEQUENCE [LARGE SCALE GENOMIC DNA]</scope>
    <source>
        <strain evidence="4">108B</strain>
    </source>
</reference>
<dbReference type="EMBL" id="LN606600">
    <property type="protein sequence ID" value="CEF41215.1"/>
    <property type="molecule type" value="Genomic_DNA"/>
</dbReference>
<gene>
    <name evidence="3" type="ORF">ASN_1893</name>
</gene>
<evidence type="ECO:0000256" key="2">
    <source>
        <dbReference type="SAM" id="SignalP"/>
    </source>
</evidence>
<organism evidence="3 4">
    <name type="scientific">Acetobacter senegalensis</name>
    <dbReference type="NCBI Taxonomy" id="446692"/>
    <lineage>
        <taxon>Bacteria</taxon>
        <taxon>Pseudomonadati</taxon>
        <taxon>Pseudomonadota</taxon>
        <taxon>Alphaproteobacteria</taxon>
        <taxon>Acetobacterales</taxon>
        <taxon>Acetobacteraceae</taxon>
        <taxon>Acetobacter</taxon>
    </lineage>
</organism>
<dbReference type="Proteomes" id="UP000056109">
    <property type="component" value="Chromosome I"/>
</dbReference>
<feature type="region of interest" description="Disordered" evidence="1">
    <location>
        <begin position="234"/>
        <end position="257"/>
    </location>
</feature>